<dbReference type="GO" id="GO:0016579">
    <property type="term" value="P:protein deubiquitination"/>
    <property type="evidence" value="ECO:0007669"/>
    <property type="project" value="TreeGrafter"/>
</dbReference>
<feature type="compositionally biased region" description="Polar residues" evidence="2">
    <location>
        <begin position="783"/>
        <end position="793"/>
    </location>
</feature>
<dbReference type="OrthoDB" id="4489171at2759"/>
<dbReference type="GO" id="GO:0005634">
    <property type="term" value="C:nucleus"/>
    <property type="evidence" value="ECO:0007669"/>
    <property type="project" value="TreeGrafter"/>
</dbReference>
<keyword evidence="4" id="KW-1185">Reference proteome</keyword>
<protein>
    <recommendedName>
        <fullName evidence="5">Ubiquitin interaction motif protein</fullName>
    </recommendedName>
</protein>
<dbReference type="Proteomes" id="UP000800097">
    <property type="component" value="Unassembled WGS sequence"/>
</dbReference>
<evidence type="ECO:0000256" key="2">
    <source>
        <dbReference type="SAM" id="MobiDB-lite"/>
    </source>
</evidence>
<feature type="compositionally biased region" description="Basic and acidic residues" evidence="2">
    <location>
        <begin position="811"/>
        <end position="827"/>
    </location>
</feature>
<feature type="region of interest" description="Disordered" evidence="2">
    <location>
        <begin position="764"/>
        <end position="833"/>
    </location>
</feature>
<evidence type="ECO:0000313" key="3">
    <source>
        <dbReference type="EMBL" id="KAF2275210.1"/>
    </source>
</evidence>
<dbReference type="RefSeq" id="XP_033652749.1">
    <property type="nucleotide sequence ID" value="XM_033801926.1"/>
</dbReference>
<organism evidence="3 4">
    <name type="scientific">Westerdykella ornata</name>
    <dbReference type="NCBI Taxonomy" id="318751"/>
    <lineage>
        <taxon>Eukaryota</taxon>
        <taxon>Fungi</taxon>
        <taxon>Dikarya</taxon>
        <taxon>Ascomycota</taxon>
        <taxon>Pezizomycotina</taxon>
        <taxon>Dothideomycetes</taxon>
        <taxon>Pleosporomycetidae</taxon>
        <taxon>Pleosporales</taxon>
        <taxon>Sporormiaceae</taxon>
        <taxon>Westerdykella</taxon>
    </lineage>
</organism>
<feature type="compositionally biased region" description="Basic and acidic residues" evidence="2">
    <location>
        <begin position="531"/>
        <end position="546"/>
    </location>
</feature>
<feature type="region of interest" description="Disordered" evidence="2">
    <location>
        <begin position="96"/>
        <end position="156"/>
    </location>
</feature>
<feature type="region of interest" description="Disordered" evidence="2">
    <location>
        <begin position="522"/>
        <end position="564"/>
    </location>
</feature>
<dbReference type="EMBL" id="ML986498">
    <property type="protein sequence ID" value="KAF2275210.1"/>
    <property type="molecule type" value="Genomic_DNA"/>
</dbReference>
<evidence type="ECO:0000256" key="1">
    <source>
        <dbReference type="SAM" id="Coils"/>
    </source>
</evidence>
<dbReference type="PANTHER" id="PTHR39597">
    <property type="entry name" value="UBA DOMAIN-CONTAINING PROTEIN RUP1"/>
    <property type="match status" value="1"/>
</dbReference>
<name>A0A6A6JF16_WESOR</name>
<dbReference type="GO" id="GO:0005829">
    <property type="term" value="C:cytosol"/>
    <property type="evidence" value="ECO:0007669"/>
    <property type="project" value="TreeGrafter"/>
</dbReference>
<gene>
    <name evidence="3" type="ORF">EI97DRAFT_475749</name>
</gene>
<feature type="coiled-coil region" evidence="1">
    <location>
        <begin position="411"/>
        <end position="442"/>
    </location>
</feature>
<accession>A0A6A6JF16</accession>
<keyword evidence="1" id="KW-0175">Coiled coil</keyword>
<dbReference type="InterPro" id="IPR055335">
    <property type="entry name" value="Ucp6/RUP1"/>
</dbReference>
<evidence type="ECO:0000313" key="4">
    <source>
        <dbReference type="Proteomes" id="UP000800097"/>
    </source>
</evidence>
<feature type="region of interest" description="Disordered" evidence="2">
    <location>
        <begin position="716"/>
        <end position="742"/>
    </location>
</feature>
<evidence type="ECO:0008006" key="5">
    <source>
        <dbReference type="Google" id="ProtNLM"/>
    </source>
</evidence>
<dbReference type="Pfam" id="PF14555">
    <property type="entry name" value="UBA_4"/>
    <property type="match status" value="1"/>
</dbReference>
<reference evidence="3" key="1">
    <citation type="journal article" date="2020" name="Stud. Mycol.">
        <title>101 Dothideomycetes genomes: a test case for predicting lifestyles and emergence of pathogens.</title>
        <authorList>
            <person name="Haridas S."/>
            <person name="Albert R."/>
            <person name="Binder M."/>
            <person name="Bloem J."/>
            <person name="Labutti K."/>
            <person name="Salamov A."/>
            <person name="Andreopoulos B."/>
            <person name="Baker S."/>
            <person name="Barry K."/>
            <person name="Bills G."/>
            <person name="Bluhm B."/>
            <person name="Cannon C."/>
            <person name="Castanera R."/>
            <person name="Culley D."/>
            <person name="Daum C."/>
            <person name="Ezra D."/>
            <person name="Gonzalez J."/>
            <person name="Henrissat B."/>
            <person name="Kuo A."/>
            <person name="Liang C."/>
            <person name="Lipzen A."/>
            <person name="Lutzoni F."/>
            <person name="Magnuson J."/>
            <person name="Mondo S."/>
            <person name="Nolan M."/>
            <person name="Ohm R."/>
            <person name="Pangilinan J."/>
            <person name="Park H.-J."/>
            <person name="Ramirez L."/>
            <person name="Alfaro M."/>
            <person name="Sun H."/>
            <person name="Tritt A."/>
            <person name="Yoshinaga Y."/>
            <person name="Zwiers L.-H."/>
            <person name="Turgeon B."/>
            <person name="Goodwin S."/>
            <person name="Spatafora J."/>
            <person name="Crous P."/>
            <person name="Grigoriev I."/>
        </authorList>
    </citation>
    <scope>NUCLEOTIDE SEQUENCE</scope>
    <source>
        <strain evidence="3">CBS 379.55</strain>
    </source>
</reference>
<dbReference type="GeneID" id="54555101"/>
<sequence length="833" mass="93227">MAAYSQAANVTEENVKLLQGILEVERHTAQELLKLNNNDVNAAVNQYFNNPGGSVQDTNGNQSWDAASWGADRYGQQNTSSSNIPSFNIEYAPGVEQYPHSVPNSGAPSRPPSRTSHRSAGTTAAERGDSPVRQSVEQEQEMGVLRGNSPAVFGPANRDVYEEDKWAMVPISTITELVPDAQPGKRKREEGGPTILKPLPSEDYLPAMLTIAHSIPTFRNFLLAPQIEASNYLVGTDWWKGGEPSSPMHESSIGIPEDLELIYEVQRLMAFLDGTDRAYGSVKRLARLSAVEHASMEGDSVNEEMGPMHRFLLSWARAYENQTHENLTGKLRTKVVIGSEEQDFFKLDAHVPVGDEDQPLYDVLDNAFIGDDANHALALISIPSEVLILEMFNNSNGTTGLRCKLPRILYIDRYLEENRNVMEELIKETRERSSQLRAIEREIETRKWYKLKNVRPGEKVETLKLLETSMQAFQPSDEGGVESSPHASRNATALEQLREIYSKIESQLRELEEQKTKIRETLASTQARFRPPFDRESPNIDAKSKQNDSPVEPSQEQEDIVKSGETMDVDKAHEPPETMDFTHSYQQHPYRFVGASTKRGVYYLQQRDLLTNELCWWRIHYLIANDGEVDILRERVANVDFVLDRIECESSHALLMYAKDTAFEESPLPLSPALYNFVKDDNVKFNEELAREMGFGEQDFGPVEPLGGWAEEQSFAPLPDDEWTNTGQDHEDAIPDEPPPSYTEIEQITVPLERTGGVSGQGITVEVKGQSEALADGAEAPDTVSSGTLTPNTEVDSEEEDEVVPAVDPSKLVKDPDAEMQDIRDTYQGRGNQ</sequence>
<dbReference type="PANTHER" id="PTHR39597:SF1">
    <property type="entry name" value="UBA DOMAIN-CONTAINING PROTEIN RUP1"/>
    <property type="match status" value="1"/>
</dbReference>
<proteinExistence type="predicted"/>
<dbReference type="AlphaFoldDB" id="A0A6A6JF16"/>